<dbReference type="GO" id="GO:0016020">
    <property type="term" value="C:membrane"/>
    <property type="evidence" value="ECO:0007669"/>
    <property type="project" value="InterPro"/>
</dbReference>
<dbReference type="InterPro" id="IPR003593">
    <property type="entry name" value="AAA+_ATPase"/>
</dbReference>
<evidence type="ECO:0000256" key="9">
    <source>
        <dbReference type="ARBA" id="ARBA00023136"/>
    </source>
</evidence>
<dbReference type="InterPro" id="IPR027417">
    <property type="entry name" value="P-loop_NTPase"/>
</dbReference>
<dbReference type="eggNOG" id="COG3842">
    <property type="taxonomic scope" value="Bacteria"/>
</dbReference>
<dbReference type="Gene3D" id="3.40.50.300">
    <property type="entry name" value="P-loop containing nucleotide triphosphate hydrolases"/>
    <property type="match status" value="1"/>
</dbReference>
<evidence type="ECO:0000256" key="3">
    <source>
        <dbReference type="ARBA" id="ARBA00022475"/>
    </source>
</evidence>
<dbReference type="STRING" id="1094558.ME5_01860"/>
<accession>J0R185</accession>
<keyword evidence="9" id="KW-0472">Membrane</keyword>
<dbReference type="EMBL" id="AIMB01000008">
    <property type="protein sequence ID" value="EJF89309.1"/>
    <property type="molecule type" value="Genomic_DNA"/>
</dbReference>
<evidence type="ECO:0000259" key="10">
    <source>
        <dbReference type="PROSITE" id="PS50893"/>
    </source>
</evidence>
<dbReference type="InterPro" id="IPR017871">
    <property type="entry name" value="ABC_transporter-like_CS"/>
</dbReference>
<dbReference type="PROSITE" id="PS50893">
    <property type="entry name" value="ABC_TRANSPORTER_2"/>
    <property type="match status" value="1"/>
</dbReference>
<dbReference type="GO" id="GO:0005524">
    <property type="term" value="F:ATP binding"/>
    <property type="evidence" value="ECO:0007669"/>
    <property type="project" value="UniProtKB-KW"/>
</dbReference>
<dbReference type="GO" id="GO:0016887">
    <property type="term" value="F:ATP hydrolysis activity"/>
    <property type="evidence" value="ECO:0007669"/>
    <property type="project" value="InterPro"/>
</dbReference>
<gene>
    <name evidence="11" type="ORF">ME5_01860</name>
</gene>
<dbReference type="CDD" id="cd03259">
    <property type="entry name" value="ABC_Carb_Solutes_like"/>
    <property type="match status" value="1"/>
</dbReference>
<dbReference type="GO" id="GO:0015408">
    <property type="term" value="F:ABC-type ferric iron transporter activity"/>
    <property type="evidence" value="ECO:0007669"/>
    <property type="project" value="InterPro"/>
</dbReference>
<feature type="domain" description="ABC transporter" evidence="10">
    <location>
        <begin position="6"/>
        <end position="242"/>
    </location>
</feature>
<keyword evidence="2" id="KW-0813">Transport</keyword>
<evidence type="ECO:0000256" key="2">
    <source>
        <dbReference type="ARBA" id="ARBA00022448"/>
    </source>
</evidence>
<keyword evidence="8" id="KW-0406">Ion transport</keyword>
<organism evidence="11 12">
    <name type="scientific">Bartonella tamiae Th239</name>
    <dbReference type="NCBI Taxonomy" id="1094558"/>
    <lineage>
        <taxon>Bacteria</taxon>
        <taxon>Pseudomonadati</taxon>
        <taxon>Pseudomonadota</taxon>
        <taxon>Alphaproteobacteria</taxon>
        <taxon>Hyphomicrobiales</taxon>
        <taxon>Bartonellaceae</taxon>
        <taxon>Bartonella</taxon>
    </lineage>
</organism>
<dbReference type="PATRIC" id="fig|1094558.3.peg.1993"/>
<dbReference type="InterPro" id="IPR008995">
    <property type="entry name" value="Mo/tungstate-bd_C_term_dom"/>
</dbReference>
<dbReference type="SMART" id="SM00382">
    <property type="entry name" value="AAA"/>
    <property type="match status" value="1"/>
</dbReference>
<protein>
    <recommendedName>
        <fullName evidence="10">ABC transporter domain-containing protein</fullName>
    </recommendedName>
</protein>
<dbReference type="SUPFAM" id="SSF52540">
    <property type="entry name" value="P-loop containing nucleoside triphosphate hydrolases"/>
    <property type="match status" value="1"/>
</dbReference>
<evidence type="ECO:0000256" key="4">
    <source>
        <dbReference type="ARBA" id="ARBA00022496"/>
    </source>
</evidence>
<dbReference type="InterPro" id="IPR050093">
    <property type="entry name" value="ABC_SmlMolc_Importer"/>
</dbReference>
<proteinExistence type="inferred from homology"/>
<comment type="similarity">
    <text evidence="1">Belongs to the ABC transporter superfamily.</text>
</comment>
<name>J0R185_9HYPH</name>
<dbReference type="InterPro" id="IPR003439">
    <property type="entry name" value="ABC_transporter-like_ATP-bd"/>
</dbReference>
<reference evidence="11 12" key="1">
    <citation type="submission" date="2012-03" db="EMBL/GenBank/DDBJ databases">
        <title>The Genome Sequence of Bartonella tamiae Th239.</title>
        <authorList>
            <consortium name="The Broad Institute Genome Sequencing Platform"/>
            <consortium name="The Broad Institute Genome Sequencing Center for Infectious Disease"/>
            <person name="Feldgarden M."/>
            <person name="Kirby J."/>
            <person name="Kosoy M."/>
            <person name="Birtles R."/>
            <person name="Probert W.S."/>
            <person name="Chiaraviglio L."/>
            <person name="Young S.K."/>
            <person name="Zeng Q."/>
            <person name="Gargeya S."/>
            <person name="Fitzgerald M."/>
            <person name="Haas B."/>
            <person name="Abouelleil A."/>
            <person name="Alvarado L."/>
            <person name="Arachchi H.M."/>
            <person name="Berlin A."/>
            <person name="Chapman S.B."/>
            <person name="Gearin G."/>
            <person name="Goldberg J."/>
            <person name="Griggs A."/>
            <person name="Gujja S."/>
            <person name="Hansen M."/>
            <person name="Heiman D."/>
            <person name="Howarth C."/>
            <person name="Larimer J."/>
            <person name="Lui A."/>
            <person name="MacDonald P.J.P."/>
            <person name="McCowen C."/>
            <person name="Montmayeur A."/>
            <person name="Murphy C."/>
            <person name="Neiman D."/>
            <person name="Pearson M."/>
            <person name="Priest M."/>
            <person name="Roberts A."/>
            <person name="Saif S."/>
            <person name="Shea T."/>
            <person name="Sisk P."/>
            <person name="Stolte C."/>
            <person name="Sykes S."/>
            <person name="Wortman J."/>
            <person name="Nusbaum C."/>
            <person name="Birren B."/>
        </authorList>
    </citation>
    <scope>NUCLEOTIDE SEQUENCE [LARGE SCALE GENOMIC DNA]</scope>
    <source>
        <strain evidence="11 12">Th239</strain>
    </source>
</reference>
<keyword evidence="6" id="KW-0067">ATP-binding</keyword>
<evidence type="ECO:0000256" key="7">
    <source>
        <dbReference type="ARBA" id="ARBA00023004"/>
    </source>
</evidence>
<dbReference type="PROSITE" id="PS00211">
    <property type="entry name" value="ABC_TRANSPORTER_1"/>
    <property type="match status" value="1"/>
</dbReference>
<comment type="caution">
    <text evidence="11">The sequence shown here is derived from an EMBL/GenBank/DDBJ whole genome shotgun (WGS) entry which is preliminary data.</text>
</comment>
<evidence type="ECO:0000256" key="6">
    <source>
        <dbReference type="ARBA" id="ARBA00022840"/>
    </source>
</evidence>
<evidence type="ECO:0000313" key="11">
    <source>
        <dbReference type="EMBL" id="EJF89309.1"/>
    </source>
</evidence>
<dbReference type="SUPFAM" id="SSF50331">
    <property type="entry name" value="MOP-like"/>
    <property type="match status" value="1"/>
</dbReference>
<evidence type="ECO:0000256" key="5">
    <source>
        <dbReference type="ARBA" id="ARBA00022741"/>
    </source>
</evidence>
<keyword evidence="7" id="KW-0408">Iron</keyword>
<keyword evidence="3" id="KW-1003">Cell membrane</keyword>
<evidence type="ECO:0000256" key="1">
    <source>
        <dbReference type="ARBA" id="ARBA00005417"/>
    </source>
</evidence>
<keyword evidence="5" id="KW-0547">Nucleotide-binding</keyword>
<dbReference type="FunFam" id="3.40.50.300:FF:000425">
    <property type="entry name" value="Probable ABC transporter, ATP-binding subunit"/>
    <property type="match status" value="1"/>
</dbReference>
<keyword evidence="4" id="KW-0410">Iron transport</keyword>
<evidence type="ECO:0000313" key="12">
    <source>
        <dbReference type="Proteomes" id="UP000008952"/>
    </source>
</evidence>
<dbReference type="PANTHER" id="PTHR42781:SF4">
    <property type="entry name" value="SPERMIDINE_PUTRESCINE IMPORT ATP-BINDING PROTEIN POTA"/>
    <property type="match status" value="1"/>
</dbReference>
<dbReference type="OrthoDB" id="9802264at2"/>
<dbReference type="Pfam" id="PF00005">
    <property type="entry name" value="ABC_tran"/>
    <property type="match status" value="1"/>
</dbReference>
<dbReference type="RefSeq" id="WP_008040541.1">
    <property type="nucleotide sequence ID" value="NZ_JH725147.1"/>
</dbReference>
<dbReference type="HOGENOM" id="CLU_000604_1_1_5"/>
<dbReference type="AlphaFoldDB" id="J0R185"/>
<evidence type="ECO:0000256" key="8">
    <source>
        <dbReference type="ARBA" id="ARBA00023065"/>
    </source>
</evidence>
<dbReference type="GO" id="GO:0015697">
    <property type="term" value="P:quaternary ammonium group transport"/>
    <property type="evidence" value="ECO:0007669"/>
    <property type="project" value="UniProtKB-ARBA"/>
</dbReference>
<dbReference type="PANTHER" id="PTHR42781">
    <property type="entry name" value="SPERMIDINE/PUTRESCINE IMPORT ATP-BINDING PROTEIN POTA"/>
    <property type="match status" value="1"/>
</dbReference>
<sequence length="361" mass="40497">MNRTELVVKNVEKWLGGLQILKGVDFTAQRGSIVALLGGSGSGKTTLLRCIAGLENPEIGYVQIGDKTARDSEKNIQLPPEQRHIGLVFQSYALWPHRTVYENVAYGLKLRKVNNEEIKKRVNHILKTMGLDHLAERYPSQLSGGQQQRVSICRAVVYEPRVLLLDEPLSNLDAKLREEARYWIRKLILELDICAILVTHDQTEALAAADHILLLQNGRIIQHGTPLEIYSNPNCFYSAEFLGANNVAEGKILKIDGKIAVIGSDNWTLTGTLRDEDPSNIGDIVKAVIRLEHIHVHENTNNDPSLATTPMHLDASLYLGDRWEYRLHQGDLEIKASGARTLQEGNVQVSIKPEDIWIFKQ</sequence>
<dbReference type="InterPro" id="IPR015853">
    <property type="entry name" value="ABC_transpr_FbpC"/>
</dbReference>
<keyword evidence="12" id="KW-1185">Reference proteome</keyword>
<dbReference type="Proteomes" id="UP000008952">
    <property type="component" value="Unassembled WGS sequence"/>
</dbReference>